<feature type="transmembrane region" description="Helical" evidence="2">
    <location>
        <begin position="155"/>
        <end position="173"/>
    </location>
</feature>
<evidence type="ECO:0000256" key="2">
    <source>
        <dbReference type="SAM" id="Phobius"/>
    </source>
</evidence>
<gene>
    <name evidence="3" type="ORF">HDK90DRAFT_470128</name>
</gene>
<dbReference type="Gene3D" id="2.60.40.420">
    <property type="entry name" value="Cupredoxins - blue copper proteins"/>
    <property type="match status" value="1"/>
</dbReference>
<keyword evidence="2" id="KW-0472">Membrane</keyword>
<evidence type="ECO:0000313" key="4">
    <source>
        <dbReference type="Proteomes" id="UP001492380"/>
    </source>
</evidence>
<feature type="transmembrane region" description="Helical" evidence="2">
    <location>
        <begin position="108"/>
        <end position="129"/>
    </location>
</feature>
<comment type="caution">
    <text evidence="3">The sequence shown here is derived from an EMBL/GenBank/DDBJ whole genome shotgun (WGS) entry which is preliminary data.</text>
</comment>
<accession>A0ABR1YB93</accession>
<evidence type="ECO:0000313" key="3">
    <source>
        <dbReference type="EMBL" id="KAK8224708.1"/>
    </source>
</evidence>
<keyword evidence="2" id="KW-1133">Transmembrane helix</keyword>
<evidence type="ECO:0000256" key="1">
    <source>
        <dbReference type="SAM" id="MobiDB-lite"/>
    </source>
</evidence>
<feature type="region of interest" description="Disordered" evidence="1">
    <location>
        <begin position="30"/>
        <end position="64"/>
    </location>
</feature>
<reference evidence="3 4" key="1">
    <citation type="submission" date="2024-04" db="EMBL/GenBank/DDBJ databases">
        <title>Phyllosticta paracitricarpa is synonymous to the EU quarantine fungus P. citricarpa based on phylogenomic analyses.</title>
        <authorList>
            <consortium name="Lawrence Berkeley National Laboratory"/>
            <person name="Van Ingen-Buijs V.A."/>
            <person name="Van Westerhoven A.C."/>
            <person name="Haridas S."/>
            <person name="Skiadas P."/>
            <person name="Martin F."/>
            <person name="Groenewald J.Z."/>
            <person name="Crous P.W."/>
            <person name="Seidl M.F."/>
        </authorList>
    </citation>
    <scope>NUCLEOTIDE SEQUENCE [LARGE SCALE GENOMIC DNA]</scope>
    <source>
        <strain evidence="3 4">CBS 123374</strain>
    </source>
</reference>
<name>A0ABR1YB93_9PEZI</name>
<proteinExistence type="predicted"/>
<organism evidence="3 4">
    <name type="scientific">Phyllosticta capitalensis</name>
    <dbReference type="NCBI Taxonomy" id="121624"/>
    <lineage>
        <taxon>Eukaryota</taxon>
        <taxon>Fungi</taxon>
        <taxon>Dikarya</taxon>
        <taxon>Ascomycota</taxon>
        <taxon>Pezizomycotina</taxon>
        <taxon>Dothideomycetes</taxon>
        <taxon>Dothideomycetes incertae sedis</taxon>
        <taxon>Botryosphaeriales</taxon>
        <taxon>Phyllostictaceae</taxon>
        <taxon>Phyllosticta</taxon>
    </lineage>
</organism>
<keyword evidence="2" id="KW-0812">Transmembrane</keyword>
<sequence>MHLHGHNSTVLSIGSSVPDFASLHASNASTANNSYTSTHRTRSNSSTSSNFVTPTNHANPARRDVVVLPPPPSNDVPLLVIQSKTKIEGRRIGAGILRTRGHSSKPCLTSYLVSLLLSLQLSLLLNLLLDPPISWLLNAPFDLLLDPPLDPPPNSLFFVFIFIIVVVDGKELAGIPHIRMLRD</sequence>
<feature type="compositionally biased region" description="Low complexity" evidence="1">
    <location>
        <begin position="30"/>
        <end position="56"/>
    </location>
</feature>
<dbReference type="InterPro" id="IPR008972">
    <property type="entry name" value="Cupredoxin"/>
</dbReference>
<keyword evidence="4" id="KW-1185">Reference proteome</keyword>
<dbReference type="Proteomes" id="UP001492380">
    <property type="component" value="Unassembled WGS sequence"/>
</dbReference>
<protein>
    <submittedName>
        <fullName evidence="3">Uncharacterized protein</fullName>
    </submittedName>
</protein>
<dbReference type="EMBL" id="JBBWRZ010000012">
    <property type="protein sequence ID" value="KAK8224708.1"/>
    <property type="molecule type" value="Genomic_DNA"/>
</dbReference>